<dbReference type="Proteomes" id="UP000271624">
    <property type="component" value="Unassembled WGS sequence"/>
</dbReference>
<dbReference type="AlphaFoldDB" id="A0A3S1CP50"/>
<organism evidence="1 2">
    <name type="scientific">Dulcicalothrix desertica PCC 7102</name>
    <dbReference type="NCBI Taxonomy" id="232991"/>
    <lineage>
        <taxon>Bacteria</taxon>
        <taxon>Bacillati</taxon>
        <taxon>Cyanobacteriota</taxon>
        <taxon>Cyanophyceae</taxon>
        <taxon>Nostocales</taxon>
        <taxon>Calotrichaceae</taxon>
        <taxon>Dulcicalothrix</taxon>
    </lineage>
</organism>
<dbReference type="EMBL" id="RSCL01000006">
    <property type="protein sequence ID" value="RUT06661.1"/>
    <property type="molecule type" value="Genomic_DNA"/>
</dbReference>
<accession>A0A3S1CP50</accession>
<name>A0A3S1CP50_9CYAN</name>
<gene>
    <name evidence="1" type="ORF">DSM106972_029180</name>
</gene>
<evidence type="ECO:0000313" key="2">
    <source>
        <dbReference type="Proteomes" id="UP000271624"/>
    </source>
</evidence>
<protein>
    <submittedName>
        <fullName evidence="1">Uncharacterized protein</fullName>
    </submittedName>
</protein>
<sequence>MQYLYTYTSINKQMDTHEVKFTDNYPSLANGTASLFRYDRWDKLLLLAVSVNIEQQKLFLAFYNCDFLEFDNHVNVNIDQMTILQDLEALIIKESSSHFLLKCNSIELWNEDKFKEYDKKLYIKLGEEKRYGIRKPILSIEEI</sequence>
<evidence type="ECO:0000313" key="1">
    <source>
        <dbReference type="EMBL" id="RUT06661.1"/>
    </source>
</evidence>
<reference evidence="1" key="2">
    <citation type="journal article" date="2019" name="Genome Biol. Evol.">
        <title>Day and night: Metabolic profiles and evolutionary relationships of six axenic non-marine cyanobacteria.</title>
        <authorList>
            <person name="Will S.E."/>
            <person name="Henke P."/>
            <person name="Boedeker C."/>
            <person name="Huang S."/>
            <person name="Brinkmann H."/>
            <person name="Rohde M."/>
            <person name="Jarek M."/>
            <person name="Friedl T."/>
            <person name="Seufert S."/>
            <person name="Schumacher M."/>
            <person name="Overmann J."/>
            <person name="Neumann-Schaal M."/>
            <person name="Petersen J."/>
        </authorList>
    </citation>
    <scope>NUCLEOTIDE SEQUENCE [LARGE SCALE GENOMIC DNA]</scope>
    <source>
        <strain evidence="1">PCC 7102</strain>
    </source>
</reference>
<reference evidence="1" key="1">
    <citation type="submission" date="2018-12" db="EMBL/GenBank/DDBJ databases">
        <authorList>
            <person name="Will S."/>
            <person name="Neumann-Schaal M."/>
            <person name="Henke P."/>
        </authorList>
    </citation>
    <scope>NUCLEOTIDE SEQUENCE</scope>
    <source>
        <strain evidence="1">PCC 7102</strain>
    </source>
</reference>
<keyword evidence="2" id="KW-1185">Reference proteome</keyword>
<proteinExistence type="predicted"/>
<comment type="caution">
    <text evidence="1">The sequence shown here is derived from an EMBL/GenBank/DDBJ whole genome shotgun (WGS) entry which is preliminary data.</text>
</comment>